<name>A0ABU1R932_9BACT</name>
<keyword evidence="3" id="KW-1185">Reference proteome</keyword>
<keyword evidence="1" id="KW-0732">Signal</keyword>
<evidence type="ECO:0000313" key="2">
    <source>
        <dbReference type="EMBL" id="MDR6809125.1"/>
    </source>
</evidence>
<dbReference type="EMBL" id="JAVDTI010000008">
    <property type="protein sequence ID" value="MDR6809125.1"/>
    <property type="molecule type" value="Genomic_DNA"/>
</dbReference>
<feature type="chain" id="PRO_5045450015" evidence="1">
    <location>
        <begin position="22"/>
        <end position="179"/>
    </location>
</feature>
<evidence type="ECO:0000313" key="3">
    <source>
        <dbReference type="Proteomes" id="UP001264980"/>
    </source>
</evidence>
<gene>
    <name evidence="2" type="ORF">J2W84_006190</name>
</gene>
<comment type="caution">
    <text evidence="2">The sequence shown here is derived from an EMBL/GenBank/DDBJ whole genome shotgun (WGS) entry which is preliminary data.</text>
</comment>
<protein>
    <submittedName>
        <fullName evidence="2">Uncharacterized protein</fullName>
    </submittedName>
</protein>
<sequence length="179" mass="19961">MNRKLLPLLLLAVLALFQSCRGPKGDPGPQGGDVLGTAFDIVKVDFTAANEYSFTLNFKQQKIEVLPSDAVLVYMYWNDAGGLKAYRPLPQTAFLTNPNGIITYNFDRTDDDMMIFMDGNVNLGNLATDWTRNNEFRVVVIPADFLKGRANAEVDLKSYESVVKVFNIDESKVKKISAQ</sequence>
<accession>A0ABU1R932</accession>
<dbReference type="Proteomes" id="UP001264980">
    <property type="component" value="Unassembled WGS sequence"/>
</dbReference>
<dbReference type="PROSITE" id="PS51257">
    <property type="entry name" value="PROKAR_LIPOPROTEIN"/>
    <property type="match status" value="1"/>
</dbReference>
<proteinExistence type="predicted"/>
<reference evidence="2 3" key="1">
    <citation type="submission" date="2023-07" db="EMBL/GenBank/DDBJ databases">
        <title>Sorghum-associated microbial communities from plants grown in Nebraska, USA.</title>
        <authorList>
            <person name="Schachtman D."/>
        </authorList>
    </citation>
    <scope>NUCLEOTIDE SEQUENCE [LARGE SCALE GENOMIC DNA]</scope>
    <source>
        <strain evidence="2 3">BE57</strain>
    </source>
</reference>
<evidence type="ECO:0000256" key="1">
    <source>
        <dbReference type="SAM" id="SignalP"/>
    </source>
</evidence>
<dbReference type="RefSeq" id="WP_309992106.1">
    <property type="nucleotide sequence ID" value="NZ_JAVDTI010000008.1"/>
</dbReference>
<feature type="signal peptide" evidence="1">
    <location>
        <begin position="1"/>
        <end position="21"/>
    </location>
</feature>
<organism evidence="2 3">
    <name type="scientific">Dyadobacter fermentans</name>
    <dbReference type="NCBI Taxonomy" id="94254"/>
    <lineage>
        <taxon>Bacteria</taxon>
        <taxon>Pseudomonadati</taxon>
        <taxon>Bacteroidota</taxon>
        <taxon>Cytophagia</taxon>
        <taxon>Cytophagales</taxon>
        <taxon>Spirosomataceae</taxon>
        <taxon>Dyadobacter</taxon>
    </lineage>
</organism>